<dbReference type="Gene3D" id="3.30.420.10">
    <property type="entry name" value="Ribonuclease H-like superfamily/Ribonuclease H"/>
    <property type="match status" value="1"/>
</dbReference>
<protein>
    <submittedName>
        <fullName evidence="4">DNA polymerase III subunit epsilon</fullName>
        <ecNumber evidence="4">2.7.7.7</ecNumber>
    </submittedName>
</protein>
<keyword evidence="2" id="KW-0269">Exonuclease</keyword>
<dbReference type="Pfam" id="PF00929">
    <property type="entry name" value="RNase_T"/>
    <property type="match status" value="1"/>
</dbReference>
<dbReference type="EMBL" id="BAET01000006">
    <property type="protein sequence ID" value="GAB54576.1"/>
    <property type="molecule type" value="Genomic_DNA"/>
</dbReference>
<dbReference type="GO" id="GO:0004527">
    <property type="term" value="F:exonuclease activity"/>
    <property type="evidence" value="ECO:0007669"/>
    <property type="project" value="UniProtKB-KW"/>
</dbReference>
<dbReference type="InterPro" id="IPR012337">
    <property type="entry name" value="RNaseH-like_sf"/>
</dbReference>
<evidence type="ECO:0000259" key="3">
    <source>
        <dbReference type="SMART" id="SM00479"/>
    </source>
</evidence>
<gene>
    <name evidence="4" type="primary">dnaQ</name>
    <name evidence="4" type="ORF">GPUN_0429</name>
</gene>
<dbReference type="GO" id="GO:0003887">
    <property type="term" value="F:DNA-directed DNA polymerase activity"/>
    <property type="evidence" value="ECO:0007669"/>
    <property type="project" value="UniProtKB-EC"/>
</dbReference>
<evidence type="ECO:0000256" key="2">
    <source>
        <dbReference type="ARBA" id="ARBA00022839"/>
    </source>
</evidence>
<evidence type="ECO:0000313" key="4">
    <source>
        <dbReference type="EMBL" id="GAB54576.1"/>
    </source>
</evidence>
<name>H5T8D5_9ALTE</name>
<dbReference type="GO" id="GO:0003676">
    <property type="term" value="F:nucleic acid binding"/>
    <property type="evidence" value="ECO:0007669"/>
    <property type="project" value="InterPro"/>
</dbReference>
<keyword evidence="4" id="KW-0548">Nucleotidyltransferase</keyword>
<keyword evidence="5" id="KW-1185">Reference proteome</keyword>
<keyword evidence="2" id="KW-0378">Hydrolase</keyword>
<evidence type="ECO:0000256" key="1">
    <source>
        <dbReference type="ARBA" id="ARBA00022722"/>
    </source>
</evidence>
<dbReference type="eggNOG" id="COG0847">
    <property type="taxonomic scope" value="Bacteria"/>
</dbReference>
<dbReference type="EC" id="2.7.7.7" evidence="4"/>
<reference evidence="4 5" key="2">
    <citation type="journal article" date="2017" name="Antonie Van Leeuwenhoek">
        <title>Rhizobium rhizosphaerae sp. nov., a novel species isolated from rice rhizosphere.</title>
        <authorList>
            <person name="Zhao J.J."/>
            <person name="Zhang J."/>
            <person name="Zhang R.J."/>
            <person name="Zhang C.W."/>
            <person name="Yin H.Q."/>
            <person name="Zhang X.X."/>
        </authorList>
    </citation>
    <scope>NUCLEOTIDE SEQUENCE [LARGE SCALE GENOMIC DNA]</scope>
    <source>
        <strain evidence="4 5">ACAM 611</strain>
    </source>
</reference>
<keyword evidence="1" id="KW-0540">Nuclease</keyword>
<dbReference type="SUPFAM" id="SSF53098">
    <property type="entry name" value="Ribonuclease H-like"/>
    <property type="match status" value="1"/>
</dbReference>
<sequence length="226" mass="24885">MIDKIVRVFTTILRRPPPSAERFKNMFCSELPMLALDLELTDLNTKLAKVTSIGWVQGIGFDVDLSSAYYQVVRASGDLKQSPVIHGLVADEIAKGQHVKAQIAQLQQYAQSHVWVFHNAALDVAVLSKLWKLLELEPVTITTIDTMLLEVYVVEKKHGFVPNGEVTLGQSRGRYELASTPAHNSLDDALATLTLLFAQLYSLNKASKITLQGLGHTGAVRAYTLG</sequence>
<organism evidence="4 5">
    <name type="scientific">Glaciecola punicea ACAM 611</name>
    <dbReference type="NCBI Taxonomy" id="1121923"/>
    <lineage>
        <taxon>Bacteria</taxon>
        <taxon>Pseudomonadati</taxon>
        <taxon>Pseudomonadota</taxon>
        <taxon>Gammaproteobacteria</taxon>
        <taxon>Alteromonadales</taxon>
        <taxon>Alteromonadaceae</taxon>
        <taxon>Glaciecola</taxon>
    </lineage>
</organism>
<feature type="domain" description="Exonuclease" evidence="3">
    <location>
        <begin position="32"/>
        <end position="205"/>
    </location>
</feature>
<evidence type="ECO:0000313" key="5">
    <source>
        <dbReference type="Proteomes" id="UP000053586"/>
    </source>
</evidence>
<dbReference type="RefSeq" id="WP_006002934.1">
    <property type="nucleotide sequence ID" value="NZ_BAET01000006.1"/>
</dbReference>
<dbReference type="STRING" id="56804.BAE46_11330"/>
<dbReference type="Proteomes" id="UP000053586">
    <property type="component" value="Unassembled WGS sequence"/>
</dbReference>
<dbReference type="SMART" id="SM00479">
    <property type="entry name" value="EXOIII"/>
    <property type="match status" value="1"/>
</dbReference>
<keyword evidence="4" id="KW-0808">Transferase</keyword>
<proteinExistence type="predicted"/>
<comment type="caution">
    <text evidence="4">The sequence shown here is derived from an EMBL/GenBank/DDBJ whole genome shotgun (WGS) entry which is preliminary data.</text>
</comment>
<dbReference type="CDD" id="cd06127">
    <property type="entry name" value="DEDDh"/>
    <property type="match status" value="1"/>
</dbReference>
<dbReference type="AlphaFoldDB" id="H5T8D5"/>
<dbReference type="InterPro" id="IPR036397">
    <property type="entry name" value="RNaseH_sf"/>
</dbReference>
<reference evidence="4 5" key="1">
    <citation type="journal article" date="2012" name="J. Bacteriol.">
        <title>Genome sequence of proteorhodopsin-containing sea ice bacterium Glaciecola punicea ACAM 611T.</title>
        <authorList>
            <person name="Qin Q.-L."/>
            <person name="Xie B.-B."/>
            <person name="Shu Y.-L."/>
            <person name="Rong J.-C."/>
            <person name="Zhao D.-L."/>
            <person name="Zhang X.-Y."/>
            <person name="Chen X.-L."/>
            <person name="Zhou B.-C."/>
            <person name="Zhanga Y.-Z."/>
        </authorList>
    </citation>
    <scope>NUCLEOTIDE SEQUENCE [LARGE SCALE GENOMIC DNA]</scope>
    <source>
        <strain evidence="4 5">ACAM 611</strain>
    </source>
</reference>
<accession>H5T8D5</accession>
<dbReference type="InterPro" id="IPR013520">
    <property type="entry name" value="Ribonucl_H"/>
</dbReference>